<dbReference type="Pfam" id="PF03060">
    <property type="entry name" value="NMO"/>
    <property type="match status" value="1"/>
</dbReference>
<accession>A0A562R7K0</accession>
<organism evidence="2 3">
    <name type="scientific">Desulfobotulus alkaliphilus</name>
    <dbReference type="NCBI Taxonomy" id="622671"/>
    <lineage>
        <taxon>Bacteria</taxon>
        <taxon>Pseudomonadati</taxon>
        <taxon>Thermodesulfobacteriota</taxon>
        <taxon>Desulfobacteria</taxon>
        <taxon>Desulfobacterales</taxon>
        <taxon>Desulfobacteraceae</taxon>
        <taxon>Desulfobotulus</taxon>
    </lineage>
</organism>
<proteinExistence type="predicted"/>
<dbReference type="EMBL" id="VLLC01000037">
    <property type="protein sequence ID" value="TWI65062.1"/>
    <property type="molecule type" value="Genomic_DNA"/>
</dbReference>
<protein>
    <submittedName>
        <fullName evidence="2">PfaD family protein</fullName>
    </submittedName>
</protein>
<dbReference type="AlphaFoldDB" id="A0A562R7K0"/>
<evidence type="ECO:0000259" key="1">
    <source>
        <dbReference type="Pfam" id="PF21607"/>
    </source>
</evidence>
<reference evidence="2 3" key="1">
    <citation type="submission" date="2019-07" db="EMBL/GenBank/DDBJ databases">
        <title>Genome sequencing of 100 strains of the haloalkaliphilic chemolithoautotrophic sulfur-oxidizing bacterium Thioalkalivibrio.</title>
        <authorList>
            <person name="Muyzer G."/>
        </authorList>
    </citation>
    <scope>NUCLEOTIDE SEQUENCE [LARGE SCALE GENOMIC DNA]</scope>
    <source>
        <strain evidence="2 3">ASO4-4</strain>
    </source>
</reference>
<dbReference type="PANTHER" id="PTHR32332:SF20">
    <property type="entry name" value="2-NITROPROPANE DIOXYGENASE-LIKE PROTEIN"/>
    <property type="match status" value="1"/>
</dbReference>
<comment type="caution">
    <text evidence="2">The sequence shown here is derived from an EMBL/GenBank/DDBJ whole genome shotgun (WGS) entry which is preliminary data.</text>
</comment>
<dbReference type="InterPro" id="IPR049489">
    <property type="entry name" value="FabD-like_helical_ins"/>
</dbReference>
<dbReference type="RefSeq" id="WP_144686545.1">
    <property type="nucleotide sequence ID" value="NZ_VLLC01000037.1"/>
</dbReference>
<keyword evidence="3" id="KW-1185">Reference proteome</keyword>
<dbReference type="OrthoDB" id="9808564at2"/>
<gene>
    <name evidence="2" type="ORF">LZ24_03054</name>
</gene>
<dbReference type="Pfam" id="PF21607">
    <property type="entry name" value="FabD_helical_ins"/>
    <property type="match status" value="1"/>
</dbReference>
<dbReference type="Proteomes" id="UP000318307">
    <property type="component" value="Unassembled WGS sequence"/>
</dbReference>
<dbReference type="PANTHER" id="PTHR32332">
    <property type="entry name" value="2-NITROPROPANE DIOXYGENASE"/>
    <property type="match status" value="1"/>
</dbReference>
<evidence type="ECO:0000313" key="2">
    <source>
        <dbReference type="EMBL" id="TWI65062.1"/>
    </source>
</evidence>
<name>A0A562R7K0_9BACT</name>
<evidence type="ECO:0000313" key="3">
    <source>
        <dbReference type="Proteomes" id="UP000318307"/>
    </source>
</evidence>
<dbReference type="Gene3D" id="3.20.20.70">
    <property type="entry name" value="Aldolase class I"/>
    <property type="match status" value="2"/>
</dbReference>
<feature type="domain" description="[Acyl-carrier-protein] S-malonyltransferase-like inserted helical" evidence="1">
    <location>
        <begin position="396"/>
        <end position="475"/>
    </location>
</feature>
<sequence length="550" mass="59861">MTRDITDSFMGWWQPSPSEAAPARTDDLETALRSFRNPLFLVQGEDGKPQVRTSGQAVLGNASPVTQGLPLLAFVPPLPPENLGSRDFLRRHGLQYPYIAGAMANGITSEAMVMEAGRAGGMGFFGAGGCTLARIETAIAFLKKAAESSPFPFGFNFLHQPGSPEGEMALAELYLKSGITCVCAAAFMRMTPAIVRYRVQGVTPDEKGRPLPKNRIIAKVSRVEIAEKFLAPPPEKILQQLLSQGLLTEEEVRLGATLPMADDITAEADSGGHTDNRPAMALLPAIKAARDAAVRTRAYTHIPCVGLGGGIATPASAAAAFALGADYILVGSVHQACVESGTSDAVREMLARCGQADVTMTAAADMFEMGGRVQVLKRETMFALRAQKLYSLYREYPSIDALPDDTIRFLEDKIFQKSIAEEWESTRRFFMERDPSQLKRADEDPRHRMALLFRSYLGQASLWAIQGNPDRKVDYQVWCGPAMGAFNAWTKNSFLEEASERRIRTVAFNLLAGAATLTRFSLLKAQYPDIPAHTGTFSPLGLATLEPMMS</sequence>
<dbReference type="InterPro" id="IPR013785">
    <property type="entry name" value="Aldolase_TIM"/>
</dbReference>
<dbReference type="SUPFAM" id="SSF51412">
    <property type="entry name" value="Inosine monophosphate dehydrogenase (IMPDH)"/>
    <property type="match status" value="1"/>
</dbReference>
<dbReference type="InterPro" id="IPR014179">
    <property type="entry name" value="PfaD-like_TIM-barrel"/>
</dbReference>
<dbReference type="NCBIfam" id="TIGR02814">
    <property type="entry name" value="pfaD_fam"/>
    <property type="match status" value="1"/>
</dbReference>